<evidence type="ECO:0000256" key="9">
    <source>
        <dbReference type="RuleBase" id="RU363032"/>
    </source>
</evidence>
<dbReference type="PANTHER" id="PTHR30425:SF1">
    <property type="entry name" value="PHOSPHATE TRANSPORT SYSTEM PERMEASE PROTEIN PSTC"/>
    <property type="match status" value="1"/>
</dbReference>
<evidence type="ECO:0000313" key="11">
    <source>
        <dbReference type="EMBL" id="QBF83688.1"/>
    </source>
</evidence>
<dbReference type="PANTHER" id="PTHR30425">
    <property type="entry name" value="PHOSPHATE TRANSPORT SYSTEM PERMEASE PROTEIN PST"/>
    <property type="match status" value="1"/>
</dbReference>
<dbReference type="OrthoDB" id="9785113at2"/>
<comment type="subcellular location">
    <subcellularLocation>
        <location evidence="1 9">Cell membrane</location>
        <topology evidence="1 9">Multi-pass membrane protein</topology>
    </subcellularLocation>
</comment>
<evidence type="ECO:0000313" key="12">
    <source>
        <dbReference type="Proteomes" id="UP000291106"/>
    </source>
</evidence>
<dbReference type="RefSeq" id="WP_130601051.1">
    <property type="nucleotide sequence ID" value="NZ_CP036200.1"/>
</dbReference>
<dbReference type="Pfam" id="PF00528">
    <property type="entry name" value="BPD_transp_1"/>
    <property type="match status" value="1"/>
</dbReference>
<evidence type="ECO:0000259" key="10">
    <source>
        <dbReference type="PROSITE" id="PS50928"/>
    </source>
</evidence>
<keyword evidence="7 9" id="KW-1133">Transmembrane helix</keyword>
<proteinExistence type="inferred from homology"/>
<protein>
    <submittedName>
        <fullName evidence="11">ABC transporter permease subunit</fullName>
    </submittedName>
</protein>
<evidence type="ECO:0000256" key="1">
    <source>
        <dbReference type="ARBA" id="ARBA00004651"/>
    </source>
</evidence>
<keyword evidence="12" id="KW-1185">Reference proteome</keyword>
<feature type="transmembrane region" description="Helical" evidence="9">
    <location>
        <begin position="12"/>
        <end position="34"/>
    </location>
</feature>
<dbReference type="GO" id="GO:0055085">
    <property type="term" value="P:transmembrane transport"/>
    <property type="evidence" value="ECO:0007669"/>
    <property type="project" value="InterPro"/>
</dbReference>
<name>A0A411PJM2_9GAMM</name>
<evidence type="ECO:0000256" key="4">
    <source>
        <dbReference type="ARBA" id="ARBA00022475"/>
    </source>
</evidence>
<dbReference type="InterPro" id="IPR000515">
    <property type="entry name" value="MetI-like"/>
</dbReference>
<dbReference type="GO" id="GO:0005886">
    <property type="term" value="C:plasma membrane"/>
    <property type="evidence" value="ECO:0007669"/>
    <property type="project" value="UniProtKB-SubCell"/>
</dbReference>
<evidence type="ECO:0000256" key="7">
    <source>
        <dbReference type="ARBA" id="ARBA00022989"/>
    </source>
</evidence>
<feature type="transmembrane region" description="Helical" evidence="9">
    <location>
        <begin position="134"/>
        <end position="157"/>
    </location>
</feature>
<keyword evidence="6 9" id="KW-0812">Transmembrane</keyword>
<keyword evidence="5" id="KW-0592">Phosphate transport</keyword>
<feature type="domain" description="ABC transmembrane type-1" evidence="10">
    <location>
        <begin position="58"/>
        <end position="268"/>
    </location>
</feature>
<evidence type="ECO:0000256" key="8">
    <source>
        <dbReference type="ARBA" id="ARBA00023136"/>
    </source>
</evidence>
<accession>A0A411PJM2</accession>
<evidence type="ECO:0000256" key="2">
    <source>
        <dbReference type="ARBA" id="ARBA00007069"/>
    </source>
</evidence>
<feature type="transmembrane region" description="Helical" evidence="9">
    <location>
        <begin position="250"/>
        <end position="268"/>
    </location>
</feature>
<feature type="transmembrane region" description="Helical" evidence="9">
    <location>
        <begin position="54"/>
        <end position="80"/>
    </location>
</feature>
<comment type="similarity">
    <text evidence="2">Belongs to the binding-protein-dependent transport system permease family. CysTW subfamily.</text>
</comment>
<dbReference type="Proteomes" id="UP000291106">
    <property type="component" value="Chromosome"/>
</dbReference>
<dbReference type="SUPFAM" id="SSF161098">
    <property type="entry name" value="MetI-like"/>
    <property type="match status" value="1"/>
</dbReference>
<evidence type="ECO:0000256" key="3">
    <source>
        <dbReference type="ARBA" id="ARBA00022448"/>
    </source>
</evidence>
<keyword evidence="4" id="KW-1003">Cell membrane</keyword>
<keyword evidence="3 9" id="KW-0813">Transport</keyword>
<dbReference type="CDD" id="cd06261">
    <property type="entry name" value="TM_PBP2"/>
    <property type="match status" value="1"/>
</dbReference>
<keyword evidence="8 9" id="KW-0472">Membrane</keyword>
<evidence type="ECO:0000256" key="6">
    <source>
        <dbReference type="ARBA" id="ARBA00022692"/>
    </source>
</evidence>
<dbReference type="Gene3D" id="1.10.3720.10">
    <property type="entry name" value="MetI-like"/>
    <property type="match status" value="1"/>
</dbReference>
<evidence type="ECO:0000256" key="5">
    <source>
        <dbReference type="ARBA" id="ARBA00022592"/>
    </source>
</evidence>
<organism evidence="11 12">
    <name type="scientific">Shewanella maritima</name>
    <dbReference type="NCBI Taxonomy" id="2520507"/>
    <lineage>
        <taxon>Bacteria</taxon>
        <taxon>Pseudomonadati</taxon>
        <taxon>Pseudomonadota</taxon>
        <taxon>Gammaproteobacteria</taxon>
        <taxon>Alteromonadales</taxon>
        <taxon>Shewanellaceae</taxon>
        <taxon>Shewanella</taxon>
    </lineage>
</organism>
<dbReference type="EMBL" id="CP036200">
    <property type="protein sequence ID" value="QBF83688.1"/>
    <property type="molecule type" value="Genomic_DNA"/>
</dbReference>
<feature type="transmembrane region" description="Helical" evidence="9">
    <location>
        <begin position="101"/>
        <end position="122"/>
    </location>
</feature>
<gene>
    <name evidence="11" type="ORF">EXU30_14050</name>
</gene>
<dbReference type="InterPro" id="IPR051124">
    <property type="entry name" value="Phosphate_Transport_Permease"/>
</dbReference>
<dbReference type="AlphaFoldDB" id="A0A411PJM2"/>
<reference evidence="11 12" key="1">
    <citation type="submission" date="2019-02" db="EMBL/GenBank/DDBJ databases">
        <title>Shewanella sp. D4-2 isolated from Dokdo Island.</title>
        <authorList>
            <person name="Baek K."/>
        </authorList>
    </citation>
    <scope>NUCLEOTIDE SEQUENCE [LARGE SCALE GENOMIC DNA]</scope>
    <source>
        <strain evidence="11 12">D4-2</strain>
    </source>
</reference>
<dbReference type="GO" id="GO:0006817">
    <property type="term" value="P:phosphate ion transport"/>
    <property type="evidence" value="ECO:0007669"/>
    <property type="project" value="UniProtKB-KW"/>
</dbReference>
<dbReference type="InterPro" id="IPR035906">
    <property type="entry name" value="MetI-like_sf"/>
</dbReference>
<dbReference type="PROSITE" id="PS50928">
    <property type="entry name" value="ABC_TM1"/>
    <property type="match status" value="1"/>
</dbReference>
<sequence>MMAERLQQICSAVVLILILALFGFLFWFALPVFINPNSSTFSLAWQPEQGQFGILSMLAASCLLGLVALIIALPVALGVCGFCQLEQYKKYSVWIRRLIRFMAGIPTVVYGIAAVFLLVPFIRETFNQGSGFSLLAASLMLVLLILPVMVMVLDAYCQPLTARLSQTAASMGFTSPQLLFHVTLPAAKPAICSAALLGFSRAIGDTLLPLMLAGNAPQLASSLFDSVRALTAHIGLVIATEHGSAEYNSLFAAGFLLLCINLFITLSVRKLGQSQQQGAGKKVRSDLALATTQVTNVNTSINTQSCSDNRQTT</sequence>
<dbReference type="KEGG" id="smai:EXU30_14050"/>
<feature type="transmembrane region" description="Helical" evidence="9">
    <location>
        <begin position="178"/>
        <end position="199"/>
    </location>
</feature>